<dbReference type="Proteomes" id="UP000887540">
    <property type="component" value="Unplaced"/>
</dbReference>
<accession>A0A914DAT6</accession>
<protein>
    <submittedName>
        <fullName evidence="3">Uncharacterized protein</fullName>
    </submittedName>
</protein>
<proteinExistence type="predicted"/>
<keyword evidence="2" id="KW-1185">Reference proteome</keyword>
<feature type="region of interest" description="Disordered" evidence="1">
    <location>
        <begin position="97"/>
        <end position="116"/>
    </location>
</feature>
<dbReference type="AlphaFoldDB" id="A0A914DAT6"/>
<feature type="compositionally biased region" description="Polar residues" evidence="1">
    <location>
        <begin position="7"/>
        <end position="17"/>
    </location>
</feature>
<feature type="region of interest" description="Disordered" evidence="1">
    <location>
        <begin position="1"/>
        <end position="21"/>
    </location>
</feature>
<reference evidence="3" key="1">
    <citation type="submission" date="2022-11" db="UniProtKB">
        <authorList>
            <consortium name="WormBaseParasite"/>
        </authorList>
    </citation>
    <scope>IDENTIFICATION</scope>
</reference>
<evidence type="ECO:0000256" key="1">
    <source>
        <dbReference type="SAM" id="MobiDB-lite"/>
    </source>
</evidence>
<feature type="compositionally biased region" description="Basic and acidic residues" evidence="1">
    <location>
        <begin position="101"/>
        <end position="110"/>
    </location>
</feature>
<evidence type="ECO:0000313" key="2">
    <source>
        <dbReference type="Proteomes" id="UP000887540"/>
    </source>
</evidence>
<name>A0A914DAT6_9BILA</name>
<organism evidence="2 3">
    <name type="scientific">Acrobeloides nanus</name>
    <dbReference type="NCBI Taxonomy" id="290746"/>
    <lineage>
        <taxon>Eukaryota</taxon>
        <taxon>Metazoa</taxon>
        <taxon>Ecdysozoa</taxon>
        <taxon>Nematoda</taxon>
        <taxon>Chromadorea</taxon>
        <taxon>Rhabditida</taxon>
        <taxon>Tylenchina</taxon>
        <taxon>Cephalobomorpha</taxon>
        <taxon>Cephaloboidea</taxon>
        <taxon>Cephalobidae</taxon>
        <taxon>Acrobeloides</taxon>
    </lineage>
</organism>
<sequence length="134" mass="15583">MEHKNDVLSSATQTWPKSTPPYETFKSLKQELQADAEIANAISYMDHPTLNSSDKQVKNMMRELCDVLEELRDLGQNKKKVEPLEETFGPMTFLRRPSKAIKKEAKKPVEPEEMEPKDDPVRYIFKFKKHFRAG</sequence>
<dbReference type="WBParaSite" id="ACRNAN_scaffold2089.g13419.t1">
    <property type="protein sequence ID" value="ACRNAN_scaffold2089.g13419.t1"/>
    <property type="gene ID" value="ACRNAN_scaffold2089.g13419"/>
</dbReference>
<evidence type="ECO:0000313" key="3">
    <source>
        <dbReference type="WBParaSite" id="ACRNAN_scaffold2089.g13419.t1"/>
    </source>
</evidence>